<keyword evidence="3" id="KW-1185">Reference proteome</keyword>
<comment type="caution">
    <text evidence="2">The sequence shown here is derived from an EMBL/GenBank/DDBJ whole genome shotgun (WGS) entry which is preliminary data.</text>
</comment>
<dbReference type="EMBL" id="CALTRL010001518">
    <property type="protein sequence ID" value="CAH7672844.1"/>
    <property type="molecule type" value="Genomic_DNA"/>
</dbReference>
<organism evidence="2 3">
    <name type="scientific">Phakopsora pachyrhizi</name>
    <name type="common">Asian soybean rust disease fungus</name>
    <dbReference type="NCBI Taxonomy" id="170000"/>
    <lineage>
        <taxon>Eukaryota</taxon>
        <taxon>Fungi</taxon>
        <taxon>Dikarya</taxon>
        <taxon>Basidiomycota</taxon>
        <taxon>Pucciniomycotina</taxon>
        <taxon>Pucciniomycetes</taxon>
        <taxon>Pucciniales</taxon>
        <taxon>Phakopsoraceae</taxon>
        <taxon>Phakopsora</taxon>
    </lineage>
</organism>
<reference evidence="2" key="1">
    <citation type="submission" date="2022-06" db="EMBL/GenBank/DDBJ databases">
        <authorList>
            <consortium name="SYNGENTA / RWTH Aachen University"/>
        </authorList>
    </citation>
    <scope>NUCLEOTIDE SEQUENCE</scope>
</reference>
<gene>
    <name evidence="2" type="ORF">PPACK8108_LOCUS7690</name>
</gene>
<evidence type="ECO:0000256" key="1">
    <source>
        <dbReference type="SAM" id="MobiDB-lite"/>
    </source>
</evidence>
<feature type="region of interest" description="Disordered" evidence="1">
    <location>
        <begin position="57"/>
        <end position="78"/>
    </location>
</feature>
<evidence type="ECO:0000313" key="3">
    <source>
        <dbReference type="Proteomes" id="UP001153365"/>
    </source>
</evidence>
<evidence type="ECO:0000313" key="2">
    <source>
        <dbReference type="EMBL" id="CAH7672844.1"/>
    </source>
</evidence>
<dbReference type="AlphaFoldDB" id="A0AAV0AVF1"/>
<sequence length="317" mass="36406">MSDHNKIEKTASDLHFQHDDLFPSSSNNNERSHWISRDTASEFKLIDFLKINDESQKRPLEEHLSPKSQHSSKTKRLRHTSDMKDWVYHEANEDSSQNHLLSLSLSLGMNTQHENPPSKICLVGSDLNFAFKDYHPGKGLNSGKRILESKNDPLQDSAVDINLKQNDLKKTSESSPPIAELDKSADSYRMWPNNFICALNSIKAKLKKLKKSNSSKNPLLVFMQHMDSFADNILMTGNSINNCFNNLLWGESQVQVDQPHRYGIEDKLEIIVDHKSVPLDKAMFDEWSKQIGHHSKSARRVELTVREVRLRESMKVF</sequence>
<accession>A0AAV0AVF1</accession>
<dbReference type="Proteomes" id="UP001153365">
    <property type="component" value="Unassembled WGS sequence"/>
</dbReference>
<name>A0AAV0AVF1_PHAPC</name>
<proteinExistence type="predicted"/>
<protein>
    <submittedName>
        <fullName evidence="2">Uncharacterized protein</fullName>
    </submittedName>
</protein>